<feature type="region of interest" description="Disordered" evidence="1">
    <location>
        <begin position="1"/>
        <end position="23"/>
    </location>
</feature>
<evidence type="ECO:0000313" key="2">
    <source>
        <dbReference type="EMBL" id="MFD0799582.1"/>
    </source>
</evidence>
<sequence>MNSHEYYNIDPLFPATPPPPYPRTSDFFRAKNDSHATDVAKENKLNENLYN</sequence>
<dbReference type="EMBL" id="JBHTHY010000027">
    <property type="protein sequence ID" value="MFD0799582.1"/>
    <property type="molecule type" value="Genomic_DNA"/>
</dbReference>
<reference evidence="3" key="1">
    <citation type="journal article" date="2019" name="Int. J. Syst. Evol. Microbiol.">
        <title>The Global Catalogue of Microorganisms (GCM) 10K type strain sequencing project: providing services to taxonomists for standard genome sequencing and annotation.</title>
        <authorList>
            <consortium name="The Broad Institute Genomics Platform"/>
            <consortium name="The Broad Institute Genome Sequencing Center for Infectious Disease"/>
            <person name="Wu L."/>
            <person name="Ma J."/>
        </authorList>
    </citation>
    <scope>NUCLEOTIDE SEQUENCE [LARGE SCALE GENOMIC DNA]</scope>
    <source>
        <strain evidence="3">CCUG 61948</strain>
    </source>
</reference>
<keyword evidence="3" id="KW-1185">Reference proteome</keyword>
<dbReference type="Proteomes" id="UP001597012">
    <property type="component" value="Unassembled WGS sequence"/>
</dbReference>
<comment type="caution">
    <text evidence="2">The sequence shown here is derived from an EMBL/GenBank/DDBJ whole genome shotgun (WGS) entry which is preliminary data.</text>
</comment>
<evidence type="ECO:0000256" key="1">
    <source>
        <dbReference type="SAM" id="MobiDB-lite"/>
    </source>
</evidence>
<proteinExistence type="predicted"/>
<name>A0ABW3B8F1_9FLAO</name>
<protein>
    <submittedName>
        <fullName evidence="2">Uncharacterized protein</fullName>
    </submittedName>
</protein>
<gene>
    <name evidence="2" type="ORF">ACFQZJ_19080</name>
</gene>
<evidence type="ECO:0000313" key="3">
    <source>
        <dbReference type="Proteomes" id="UP001597012"/>
    </source>
</evidence>
<accession>A0ABW3B8F1</accession>
<organism evidence="2 3">
    <name type="scientific">Maribacter chungangensis</name>
    <dbReference type="NCBI Taxonomy" id="1069117"/>
    <lineage>
        <taxon>Bacteria</taxon>
        <taxon>Pseudomonadati</taxon>
        <taxon>Bacteroidota</taxon>
        <taxon>Flavobacteriia</taxon>
        <taxon>Flavobacteriales</taxon>
        <taxon>Flavobacteriaceae</taxon>
        <taxon>Maribacter</taxon>
    </lineage>
</organism>
<dbReference type="RefSeq" id="WP_379936572.1">
    <property type="nucleotide sequence ID" value="NZ_JBHTHY010000027.1"/>
</dbReference>